<feature type="transmembrane region" description="Helical" evidence="20">
    <location>
        <begin position="59"/>
        <end position="81"/>
    </location>
</feature>
<dbReference type="InterPro" id="IPR039428">
    <property type="entry name" value="NUOK/Mnh_C1-like"/>
</dbReference>
<evidence type="ECO:0000256" key="6">
    <source>
        <dbReference type="ARBA" id="ARBA00022660"/>
    </source>
</evidence>
<dbReference type="FunFam" id="1.10.287.3510:FF:000002">
    <property type="entry name" value="NADH-ubiquinone oxidoreductase chain 4L"/>
    <property type="match status" value="1"/>
</dbReference>
<keyword evidence="9" id="KW-1278">Translocase</keyword>
<dbReference type="GeneTree" id="ENSGT00390000004755"/>
<evidence type="ECO:0000256" key="12">
    <source>
        <dbReference type="ARBA" id="ARBA00023027"/>
    </source>
</evidence>
<keyword evidence="12" id="KW-0520">NAD</keyword>
<dbReference type="Proteomes" id="UP000694540">
    <property type="component" value="Unplaced"/>
</dbReference>
<comment type="similarity">
    <text evidence="2">Belongs to the complex I subunit 4L family.</text>
</comment>
<dbReference type="GO" id="GO:0008137">
    <property type="term" value="F:NADH dehydrogenase (ubiquinone) activity"/>
    <property type="evidence" value="ECO:0007669"/>
    <property type="project" value="UniProtKB-EC"/>
</dbReference>
<dbReference type="Pfam" id="PF00420">
    <property type="entry name" value="Oxidored_q2"/>
    <property type="match status" value="1"/>
</dbReference>
<keyword evidence="7 20" id="KW-0812">Transmembrane</keyword>
<dbReference type="GO" id="GO:0042773">
    <property type="term" value="P:ATP synthesis coupled electron transport"/>
    <property type="evidence" value="ECO:0007669"/>
    <property type="project" value="InterPro"/>
</dbReference>
<protein>
    <recommendedName>
        <fullName evidence="4">NADH-ubiquinone oxidoreductase chain 4L</fullName>
        <ecNumber evidence="3">7.1.1.2</ecNumber>
    </recommendedName>
    <alternativeName>
        <fullName evidence="17">NADH dehydrogenase subunit 4L</fullName>
    </alternativeName>
</protein>
<dbReference type="EC" id="7.1.1.2" evidence="3"/>
<evidence type="ECO:0000256" key="11">
    <source>
        <dbReference type="ARBA" id="ARBA00022989"/>
    </source>
</evidence>
<evidence type="ECO:0000256" key="14">
    <source>
        <dbReference type="ARBA" id="ARBA00023128"/>
    </source>
</evidence>
<dbReference type="Ensembl" id="ENSCWAT00000012935.1">
    <property type="protein sequence ID" value="ENSCWAP00000011885.1"/>
    <property type="gene ID" value="ENSCWAG00000009312.1"/>
</dbReference>
<comment type="function">
    <text evidence="18">Core subunit of the mitochondrial membrane respiratory chain NADH dehydrogenase (Complex I) which catalyzes electron transfer from NADH through the respiratory chain, using ubiquinone as an electron acceptor. Part of the enzyme membrane arm which is embedded in the lipid bilayer and involved in proton translocation.</text>
</comment>
<evidence type="ECO:0000313" key="21">
    <source>
        <dbReference type="Ensembl" id="ENSCWAP00000011885.1"/>
    </source>
</evidence>
<dbReference type="GO" id="GO:0045271">
    <property type="term" value="C:respiratory chain complex I"/>
    <property type="evidence" value="ECO:0007669"/>
    <property type="project" value="UniProtKB-ARBA"/>
</dbReference>
<evidence type="ECO:0000256" key="15">
    <source>
        <dbReference type="ARBA" id="ARBA00023136"/>
    </source>
</evidence>
<dbReference type="GO" id="GO:0005743">
    <property type="term" value="C:mitochondrial inner membrane"/>
    <property type="evidence" value="ECO:0007669"/>
    <property type="project" value="UniProtKB-SubCell"/>
</dbReference>
<comment type="subcellular location">
    <subcellularLocation>
        <location evidence="1">Mitochondrion inner membrane</location>
        <topology evidence="1">Multi-pass membrane protein</topology>
    </subcellularLocation>
</comment>
<proteinExistence type="inferred from homology"/>
<keyword evidence="10" id="KW-0249">Electron transport</keyword>
<keyword evidence="11 20" id="KW-1133">Transmembrane helix</keyword>
<keyword evidence="13" id="KW-0830">Ubiquinone</keyword>
<reference evidence="21" key="1">
    <citation type="submission" date="2025-08" db="UniProtKB">
        <authorList>
            <consortium name="Ensembl"/>
        </authorList>
    </citation>
    <scope>IDENTIFICATION</scope>
</reference>
<keyword evidence="6" id="KW-0679">Respiratory chain</keyword>
<feature type="transmembrane region" description="Helical" evidence="20">
    <location>
        <begin position="6"/>
        <end position="23"/>
    </location>
</feature>
<reference evidence="21" key="2">
    <citation type="submission" date="2025-09" db="UniProtKB">
        <authorList>
            <consortium name="Ensembl"/>
        </authorList>
    </citation>
    <scope>IDENTIFICATION</scope>
</reference>
<evidence type="ECO:0000256" key="1">
    <source>
        <dbReference type="ARBA" id="ARBA00004448"/>
    </source>
</evidence>
<evidence type="ECO:0000256" key="18">
    <source>
        <dbReference type="ARBA" id="ARBA00043911"/>
    </source>
</evidence>
<keyword evidence="14" id="KW-0496">Mitochondrion</keyword>
<evidence type="ECO:0000256" key="17">
    <source>
        <dbReference type="ARBA" id="ARBA00031586"/>
    </source>
</evidence>
<sequence>MPLVYINIIVAFTVALAGLLMYRSHLMSSLRCLEGIILALFIISTLIILNTHFTLANIIPIILLVFAACEAALGLSLLVIVSNTYGTDYVQNLNPLQC</sequence>
<keyword evidence="22" id="KW-1185">Reference proteome</keyword>
<accession>A0A8C3WC13</accession>
<evidence type="ECO:0000256" key="7">
    <source>
        <dbReference type="ARBA" id="ARBA00022692"/>
    </source>
</evidence>
<dbReference type="GO" id="GO:0016651">
    <property type="term" value="F:oxidoreductase activity, acting on NAD(P)H"/>
    <property type="evidence" value="ECO:0007669"/>
    <property type="project" value="InterPro"/>
</dbReference>
<evidence type="ECO:0000256" key="5">
    <source>
        <dbReference type="ARBA" id="ARBA00022448"/>
    </source>
</evidence>
<evidence type="ECO:0000256" key="4">
    <source>
        <dbReference type="ARBA" id="ARBA00016612"/>
    </source>
</evidence>
<evidence type="ECO:0000256" key="13">
    <source>
        <dbReference type="ARBA" id="ARBA00023075"/>
    </source>
</evidence>
<organism evidence="21 22">
    <name type="scientific">Catagonus wagneri</name>
    <name type="common">Chacoan peccary</name>
    <dbReference type="NCBI Taxonomy" id="51154"/>
    <lineage>
        <taxon>Eukaryota</taxon>
        <taxon>Metazoa</taxon>
        <taxon>Chordata</taxon>
        <taxon>Craniata</taxon>
        <taxon>Vertebrata</taxon>
        <taxon>Euteleostomi</taxon>
        <taxon>Mammalia</taxon>
        <taxon>Eutheria</taxon>
        <taxon>Laurasiatheria</taxon>
        <taxon>Artiodactyla</taxon>
        <taxon>Suina</taxon>
        <taxon>Tayassuidae</taxon>
        <taxon>Catagonus</taxon>
    </lineage>
</organism>
<dbReference type="AlphaFoldDB" id="A0A8C3WC13"/>
<evidence type="ECO:0000256" key="10">
    <source>
        <dbReference type="ARBA" id="ARBA00022982"/>
    </source>
</evidence>
<keyword evidence="8" id="KW-0999">Mitochondrion inner membrane</keyword>
<evidence type="ECO:0000256" key="8">
    <source>
        <dbReference type="ARBA" id="ARBA00022792"/>
    </source>
</evidence>
<comment type="catalytic activity">
    <reaction evidence="19">
        <text>a ubiquinone + NADH + 5 H(+)(in) = a ubiquinol + NAD(+) + 4 H(+)(out)</text>
        <dbReference type="Rhea" id="RHEA:29091"/>
        <dbReference type="Rhea" id="RHEA-COMP:9565"/>
        <dbReference type="Rhea" id="RHEA-COMP:9566"/>
        <dbReference type="ChEBI" id="CHEBI:15378"/>
        <dbReference type="ChEBI" id="CHEBI:16389"/>
        <dbReference type="ChEBI" id="CHEBI:17976"/>
        <dbReference type="ChEBI" id="CHEBI:57540"/>
        <dbReference type="ChEBI" id="CHEBI:57945"/>
        <dbReference type="EC" id="7.1.1.2"/>
    </reaction>
    <physiologicalReaction direction="left-to-right" evidence="19">
        <dbReference type="Rhea" id="RHEA:29092"/>
    </physiologicalReaction>
</comment>
<keyword evidence="5" id="KW-0813">Transport</keyword>
<dbReference type="PANTHER" id="PTHR11434:SF0">
    <property type="entry name" value="NADH-UBIQUINONE OXIDOREDUCTASE CHAIN 4L"/>
    <property type="match status" value="1"/>
</dbReference>
<evidence type="ECO:0000256" key="16">
    <source>
        <dbReference type="ARBA" id="ARBA00024376"/>
    </source>
</evidence>
<dbReference type="PANTHER" id="PTHR11434">
    <property type="entry name" value="NADH-UBIQUINONE OXIDOREDUCTASE SUBUNIT ND4L"/>
    <property type="match status" value="1"/>
</dbReference>
<keyword evidence="15 20" id="KW-0472">Membrane</keyword>
<evidence type="ECO:0000256" key="19">
    <source>
        <dbReference type="ARBA" id="ARBA00048769"/>
    </source>
</evidence>
<evidence type="ECO:0000256" key="2">
    <source>
        <dbReference type="ARBA" id="ARBA00010519"/>
    </source>
</evidence>
<evidence type="ECO:0000256" key="3">
    <source>
        <dbReference type="ARBA" id="ARBA00012944"/>
    </source>
</evidence>
<evidence type="ECO:0000256" key="9">
    <source>
        <dbReference type="ARBA" id="ARBA00022967"/>
    </source>
</evidence>
<dbReference type="InterPro" id="IPR001133">
    <property type="entry name" value="NADH_UbQ_OxRdtase_chain4L/K"/>
</dbReference>
<comment type="subunit">
    <text evidence="16">Core subunit of respiratory chain NADH dehydrogenase (Complex I) which is composed of 45 different subunits.</text>
</comment>
<feature type="transmembrane region" description="Helical" evidence="20">
    <location>
        <begin position="35"/>
        <end position="53"/>
    </location>
</feature>
<evidence type="ECO:0000313" key="22">
    <source>
        <dbReference type="Proteomes" id="UP000694540"/>
    </source>
</evidence>
<dbReference type="Gene3D" id="1.10.287.3510">
    <property type="match status" value="1"/>
</dbReference>
<evidence type="ECO:0000256" key="20">
    <source>
        <dbReference type="SAM" id="Phobius"/>
    </source>
</evidence>
<name>A0A8C3WC13_9CETA</name>